<dbReference type="Gene3D" id="1.20.5.850">
    <property type="entry name" value="Rbstp2229 protein"/>
    <property type="match status" value="1"/>
</dbReference>
<organism evidence="1 2">
    <name type="scientific">Planifilum fulgidum</name>
    <dbReference type="NCBI Taxonomy" id="201973"/>
    <lineage>
        <taxon>Bacteria</taxon>
        <taxon>Bacillati</taxon>
        <taxon>Bacillota</taxon>
        <taxon>Bacilli</taxon>
        <taxon>Bacillales</taxon>
        <taxon>Thermoactinomycetaceae</taxon>
        <taxon>Planifilum</taxon>
    </lineage>
</organism>
<sequence length="140" mass="16247">MDNRAWIRLVENSTQTEVSLEDVKERLERYVDMASRTGRQLGWSYEEAAFPYTMEERTENGNSWLILKGKDPKMYRGLIIGVKQEAAEKGGHHTIQILLPPGATHGDKSKANEFCRYLAKAFQGELRLFNGRIMYFYPRK</sequence>
<evidence type="ECO:0008006" key="3">
    <source>
        <dbReference type="Google" id="ProtNLM"/>
    </source>
</evidence>
<accession>A0A1I2KH02</accession>
<protein>
    <recommendedName>
        <fullName evidence="3">DUF1885 family protein</fullName>
    </recommendedName>
</protein>
<dbReference type="RefSeq" id="WP_092035638.1">
    <property type="nucleotide sequence ID" value="NZ_FOOK01000002.1"/>
</dbReference>
<name>A0A1I2KH02_9BACL</name>
<dbReference type="Gene3D" id="3.30.310.120">
    <property type="entry name" value="Rbstp2229 like protein"/>
    <property type="match status" value="1"/>
</dbReference>
<dbReference type="InterPro" id="IPR015062">
    <property type="entry name" value="DUF1885"/>
</dbReference>
<evidence type="ECO:0000313" key="2">
    <source>
        <dbReference type="Proteomes" id="UP000198661"/>
    </source>
</evidence>
<dbReference type="InterPro" id="IPR036294">
    <property type="entry name" value="Rbstp2229-like_sf"/>
</dbReference>
<dbReference type="SUPFAM" id="SSF111171">
    <property type="entry name" value="Rbstp2229 protein"/>
    <property type="match status" value="1"/>
</dbReference>
<dbReference type="AlphaFoldDB" id="A0A1I2KH02"/>
<reference evidence="1 2" key="1">
    <citation type="submission" date="2016-10" db="EMBL/GenBank/DDBJ databases">
        <authorList>
            <person name="de Groot N.N."/>
        </authorList>
    </citation>
    <scope>NUCLEOTIDE SEQUENCE [LARGE SCALE GENOMIC DNA]</scope>
    <source>
        <strain evidence="1 2">DSM 44945</strain>
    </source>
</reference>
<keyword evidence="2" id="KW-1185">Reference proteome</keyword>
<dbReference type="Proteomes" id="UP000198661">
    <property type="component" value="Unassembled WGS sequence"/>
</dbReference>
<evidence type="ECO:0000313" key="1">
    <source>
        <dbReference type="EMBL" id="SFF66292.1"/>
    </source>
</evidence>
<gene>
    <name evidence="1" type="ORF">SAMN04488025_10231</name>
</gene>
<dbReference type="STRING" id="201973.SAMN04488025_10231"/>
<dbReference type="OrthoDB" id="2966171at2"/>
<proteinExistence type="predicted"/>
<dbReference type="EMBL" id="FOOK01000002">
    <property type="protein sequence ID" value="SFF66292.1"/>
    <property type="molecule type" value="Genomic_DNA"/>
</dbReference>
<dbReference type="Pfam" id="PF08968">
    <property type="entry name" value="DUF1885"/>
    <property type="match status" value="1"/>
</dbReference>